<reference evidence="1 2" key="1">
    <citation type="submission" date="2020-08" db="EMBL/GenBank/DDBJ databases">
        <title>Sequencing the genomes of 1000 actinobacteria strains.</title>
        <authorList>
            <person name="Klenk H.-P."/>
        </authorList>
    </citation>
    <scope>NUCLEOTIDE SEQUENCE [LARGE SCALE GENOMIC DNA]</scope>
    <source>
        <strain evidence="1 2">DSM 43851</strain>
    </source>
</reference>
<dbReference type="InterPro" id="IPR029044">
    <property type="entry name" value="Nucleotide-diphossugar_trans"/>
</dbReference>
<dbReference type="Proteomes" id="UP000585638">
    <property type="component" value="Unassembled WGS sequence"/>
</dbReference>
<dbReference type="RefSeq" id="WP_184858426.1">
    <property type="nucleotide sequence ID" value="NZ_BAAAWY010000002.1"/>
</dbReference>
<dbReference type="EMBL" id="JACHIR010000001">
    <property type="protein sequence ID" value="MBB5889514.1"/>
    <property type="molecule type" value="Genomic_DNA"/>
</dbReference>
<protein>
    <recommendedName>
        <fullName evidence="3">Glycosyl transferase family 2</fullName>
    </recommendedName>
</protein>
<name>A0A7W9KBE9_9PSEU</name>
<accession>A0A7W9KBE9</accession>
<gene>
    <name evidence="1" type="ORF">BJ998_000710</name>
</gene>
<evidence type="ECO:0000313" key="2">
    <source>
        <dbReference type="Proteomes" id="UP000585638"/>
    </source>
</evidence>
<dbReference type="Gene3D" id="3.90.550.10">
    <property type="entry name" value="Spore Coat Polysaccharide Biosynthesis Protein SpsA, Chain A"/>
    <property type="match status" value="1"/>
</dbReference>
<evidence type="ECO:0000313" key="1">
    <source>
        <dbReference type="EMBL" id="MBB5889514.1"/>
    </source>
</evidence>
<keyword evidence="2" id="KW-1185">Reference proteome</keyword>
<proteinExistence type="predicted"/>
<evidence type="ECO:0008006" key="3">
    <source>
        <dbReference type="Google" id="ProtNLM"/>
    </source>
</evidence>
<comment type="caution">
    <text evidence="1">The sequence shown here is derived from an EMBL/GenBank/DDBJ whole genome shotgun (WGS) entry which is preliminary data.</text>
</comment>
<sequence>MSEPFLSIGLIARDKFSGAPTALAAVLADLPPNSEVVVFDAGYPAELAARLRELGGDRLRWQATQRHANTNLVWNQFVATTRSKHLMCVENDVELRPGASAELMSMLASGYCDVAVPVVHEDEVGNPHFDPAPTGVRRIVTQLERHCFALSRATALRLGGLDEQMWCRTDLDLGLTLQLHGLAVGVTPNAAAVFRRHQDPAVDRDFYDHRWDLARVAAANERVRAKWRIEPAGEACRMRALLEDNPGVAV</sequence>
<organism evidence="1 2">
    <name type="scientific">Kutzneria kofuensis</name>
    <dbReference type="NCBI Taxonomy" id="103725"/>
    <lineage>
        <taxon>Bacteria</taxon>
        <taxon>Bacillati</taxon>
        <taxon>Actinomycetota</taxon>
        <taxon>Actinomycetes</taxon>
        <taxon>Pseudonocardiales</taxon>
        <taxon>Pseudonocardiaceae</taxon>
        <taxon>Kutzneria</taxon>
    </lineage>
</organism>
<dbReference type="SUPFAM" id="SSF53448">
    <property type="entry name" value="Nucleotide-diphospho-sugar transferases"/>
    <property type="match status" value="1"/>
</dbReference>
<dbReference type="AlphaFoldDB" id="A0A7W9KBE9"/>